<dbReference type="Proteomes" id="UP001060085">
    <property type="component" value="Linkage Group LG03"/>
</dbReference>
<name>A0ACC0BLK7_CATRO</name>
<gene>
    <name evidence="1" type="ORF">M9H77_13928</name>
</gene>
<reference evidence="2" key="1">
    <citation type="journal article" date="2023" name="Nat. Plants">
        <title>Single-cell RNA sequencing provides a high-resolution roadmap for understanding the multicellular compartmentation of specialized metabolism.</title>
        <authorList>
            <person name="Sun S."/>
            <person name="Shen X."/>
            <person name="Li Y."/>
            <person name="Li Y."/>
            <person name="Wang S."/>
            <person name="Li R."/>
            <person name="Zhang H."/>
            <person name="Shen G."/>
            <person name="Guo B."/>
            <person name="Wei J."/>
            <person name="Xu J."/>
            <person name="St-Pierre B."/>
            <person name="Chen S."/>
            <person name="Sun C."/>
        </authorList>
    </citation>
    <scope>NUCLEOTIDE SEQUENCE [LARGE SCALE GENOMIC DNA]</scope>
</reference>
<comment type="caution">
    <text evidence="1">The sequence shown here is derived from an EMBL/GenBank/DDBJ whole genome shotgun (WGS) entry which is preliminary data.</text>
</comment>
<accession>A0ACC0BLK7</accession>
<organism evidence="1 2">
    <name type="scientific">Catharanthus roseus</name>
    <name type="common">Madagascar periwinkle</name>
    <name type="synonym">Vinca rosea</name>
    <dbReference type="NCBI Taxonomy" id="4058"/>
    <lineage>
        <taxon>Eukaryota</taxon>
        <taxon>Viridiplantae</taxon>
        <taxon>Streptophyta</taxon>
        <taxon>Embryophyta</taxon>
        <taxon>Tracheophyta</taxon>
        <taxon>Spermatophyta</taxon>
        <taxon>Magnoliopsida</taxon>
        <taxon>eudicotyledons</taxon>
        <taxon>Gunneridae</taxon>
        <taxon>Pentapetalae</taxon>
        <taxon>asterids</taxon>
        <taxon>lamiids</taxon>
        <taxon>Gentianales</taxon>
        <taxon>Apocynaceae</taxon>
        <taxon>Rauvolfioideae</taxon>
        <taxon>Vinceae</taxon>
        <taxon>Catharanthinae</taxon>
        <taxon>Catharanthus</taxon>
    </lineage>
</organism>
<protein>
    <submittedName>
        <fullName evidence="1">Uncharacterized protein</fullName>
    </submittedName>
</protein>
<dbReference type="EMBL" id="CM044703">
    <property type="protein sequence ID" value="KAI5673564.1"/>
    <property type="molecule type" value="Genomic_DNA"/>
</dbReference>
<keyword evidence="2" id="KW-1185">Reference proteome</keyword>
<proteinExistence type="predicted"/>
<evidence type="ECO:0000313" key="2">
    <source>
        <dbReference type="Proteomes" id="UP001060085"/>
    </source>
</evidence>
<sequence length="481" mass="55781">MLPTRQSERIRNRKMCYAGEKKSTECWPPDIAFRNKKLHSVHRPESVVSKCSNILPTRRSKRNVGNFPKVCLIGGKRDEPFGSKVGLECSNVLPTRRSERIRKRKLCHCKDQLCAGIEKEGSLLPRTQESRTKKQKVNSPSPGDESQGLLPIELITEILSFLSVKCLSRFKCVSKSWRAAIEEHYFIMKHYSQAKCVHLYDRQGGEALYRTNETFVALYSIAGLLLERTDSFRKYRVRNPATKQVLDLPDPHEIYLHMMPMYLSNSKKYKLAYFYSNSAKKFGGCKILTMEKVLKWRTLEVPNSLRNMDSVNLGRNCTVAVGDMIFVYNRAISEIACIDMESERFSSIKIPQLQDFISDSENIRLQRWNNQLSVTKLEHTNSGWKLSAWIMEDFKKQKWAEKLIVVPLNFMVQYPNTMDRDILLQSVHMDWLSLVVQKKHRVVYHVKSNRVSVTSAPAGHGYSIYYFPSLMHFDGMKQEEK</sequence>
<evidence type="ECO:0000313" key="1">
    <source>
        <dbReference type="EMBL" id="KAI5673564.1"/>
    </source>
</evidence>